<comment type="subcellular location">
    <subcellularLocation>
        <location evidence="1">Membrane</location>
    </subcellularLocation>
</comment>
<dbReference type="SMART" id="SM00740">
    <property type="entry name" value="PASTA"/>
    <property type="match status" value="2"/>
</dbReference>
<dbReference type="GO" id="GO:0005886">
    <property type="term" value="C:plasma membrane"/>
    <property type="evidence" value="ECO:0007669"/>
    <property type="project" value="TreeGrafter"/>
</dbReference>
<dbReference type="GO" id="GO:0071555">
    <property type="term" value="P:cell wall organization"/>
    <property type="evidence" value="ECO:0007669"/>
    <property type="project" value="TreeGrafter"/>
</dbReference>
<evidence type="ECO:0000313" key="8">
    <source>
        <dbReference type="Proteomes" id="UP000441717"/>
    </source>
</evidence>
<dbReference type="Gene3D" id="3.30.450.330">
    <property type="match status" value="1"/>
</dbReference>
<dbReference type="InterPro" id="IPR050515">
    <property type="entry name" value="Beta-lactam/transpept"/>
</dbReference>
<feature type="region of interest" description="Disordered" evidence="4">
    <location>
        <begin position="676"/>
        <end position="704"/>
    </location>
</feature>
<dbReference type="PROSITE" id="PS51178">
    <property type="entry name" value="PASTA"/>
    <property type="match status" value="2"/>
</dbReference>
<dbReference type="InterPro" id="IPR005543">
    <property type="entry name" value="PASTA_dom"/>
</dbReference>
<dbReference type="RefSeq" id="WP_152948402.1">
    <property type="nucleotide sequence ID" value="NZ_WHYR01000084.1"/>
</dbReference>
<evidence type="ECO:0000259" key="6">
    <source>
        <dbReference type="PROSITE" id="PS51178"/>
    </source>
</evidence>
<evidence type="ECO:0000256" key="1">
    <source>
        <dbReference type="ARBA" id="ARBA00004370"/>
    </source>
</evidence>
<dbReference type="PANTHER" id="PTHR30627:SF1">
    <property type="entry name" value="PEPTIDOGLYCAN D,D-TRANSPEPTIDASE FTSI"/>
    <property type="match status" value="1"/>
</dbReference>
<feature type="region of interest" description="Disordered" evidence="4">
    <location>
        <begin position="561"/>
        <end position="585"/>
    </location>
</feature>
<proteinExistence type="inferred from homology"/>
<protein>
    <submittedName>
        <fullName evidence="7">PASTA domain-containing protein</fullName>
    </submittedName>
</protein>
<evidence type="ECO:0000256" key="2">
    <source>
        <dbReference type="ARBA" id="ARBA00007171"/>
    </source>
</evidence>
<dbReference type="AlphaFoldDB" id="A0A6N7IV42"/>
<comment type="similarity">
    <text evidence="2">Belongs to the transpeptidase family.</text>
</comment>
<dbReference type="SUPFAM" id="SSF56601">
    <property type="entry name" value="beta-lactamase/transpeptidase-like"/>
    <property type="match status" value="1"/>
</dbReference>
<dbReference type="InterPro" id="IPR036138">
    <property type="entry name" value="PBP_dimer_sf"/>
</dbReference>
<comment type="caution">
    <text evidence="7">The sequence shown here is derived from an EMBL/GenBank/DDBJ whole genome shotgun (WGS) entry which is preliminary data.</text>
</comment>
<evidence type="ECO:0000256" key="4">
    <source>
        <dbReference type="SAM" id="MobiDB-lite"/>
    </source>
</evidence>
<dbReference type="Gene3D" id="3.90.1310.10">
    <property type="entry name" value="Penicillin-binding protein 2a (Domain 2)"/>
    <property type="match status" value="1"/>
</dbReference>
<dbReference type="Pfam" id="PF00905">
    <property type="entry name" value="Transpeptidase"/>
    <property type="match status" value="1"/>
</dbReference>
<accession>A0A6N7IV42</accession>
<dbReference type="CDD" id="cd06575">
    <property type="entry name" value="PASTA_Pbp2x-like_2"/>
    <property type="match status" value="1"/>
</dbReference>
<reference evidence="7 8" key="1">
    <citation type="submission" date="2019-10" db="EMBL/GenBank/DDBJ databases">
        <title>Comparative genomics of sulfur disproportionating microorganisms.</title>
        <authorList>
            <person name="Ward L.M."/>
            <person name="Bertran E."/>
            <person name="Johnston D."/>
        </authorList>
    </citation>
    <scope>NUCLEOTIDE SEQUENCE [LARGE SCALE GENOMIC DNA]</scope>
    <source>
        <strain evidence="7 8">DSM 14055</strain>
    </source>
</reference>
<evidence type="ECO:0000313" key="7">
    <source>
        <dbReference type="EMBL" id="MQL53954.1"/>
    </source>
</evidence>
<dbReference type="CDD" id="cd06577">
    <property type="entry name" value="PASTA_pknB"/>
    <property type="match status" value="1"/>
</dbReference>
<keyword evidence="8" id="KW-1185">Reference proteome</keyword>
<keyword evidence="3 5" id="KW-0472">Membrane</keyword>
<dbReference type="GO" id="GO:0008658">
    <property type="term" value="F:penicillin binding"/>
    <property type="evidence" value="ECO:0007669"/>
    <property type="project" value="InterPro"/>
</dbReference>
<feature type="transmembrane region" description="Helical" evidence="5">
    <location>
        <begin position="12"/>
        <end position="32"/>
    </location>
</feature>
<dbReference type="InterPro" id="IPR012338">
    <property type="entry name" value="Beta-lactam/transpept-like"/>
</dbReference>
<dbReference type="SUPFAM" id="SSF54184">
    <property type="entry name" value="Penicillin-binding protein 2x (pbp-2x), c-terminal domain"/>
    <property type="match status" value="2"/>
</dbReference>
<dbReference type="EMBL" id="WHYR01000084">
    <property type="protein sequence ID" value="MQL53954.1"/>
    <property type="molecule type" value="Genomic_DNA"/>
</dbReference>
<feature type="compositionally biased region" description="Low complexity" evidence="4">
    <location>
        <begin position="566"/>
        <end position="578"/>
    </location>
</feature>
<gene>
    <name evidence="7" type="ORF">GFC01_17160</name>
</gene>
<dbReference type="Gene3D" id="3.40.710.10">
    <property type="entry name" value="DD-peptidase/beta-lactamase superfamily"/>
    <property type="match status" value="1"/>
</dbReference>
<name>A0A6N7IV42_9FIRM</name>
<sequence>MLVRGLKIPRRLGAILFCIILAFALLILRLFWVQVVWGGQLRQEATAIRTRDIVLNPNRGIIYDRNHNPLVTSIPVYSVYAHPDQIKDVPRTAAAVAPVLGMKGEEVQQKLSGGKPFVWLKYGVSPEKARELQARNLPGIGMVQSSTRFYKQGTLAAHLLGFVGDENQGLNGVEKRFDAELRGTPGKMVLEVDSHDRQIPQSGVLVRPSTPGNNLILTIDQTIQYYVERELDRIVSSYQPSWAVILVMDPRSGEILAMGSRPTFDPSRWKEFPSGLWEKNPATHHTYEPGSTFKIISAAAALEEGVVQPAEQFFDSGYVTVKGRRISCWDEKGHGPETFAQAVENSCNPVFAQVGLRLGKERLYKYVRGFGFGSATGIDLPGEETGVVVSQQKATDLDIAVMSIGQSIAVTPIQLITAVSAVANGGNLVQPHVVRAVEDAQGKVIREITPGVVRRVISADTARQVAGMLEKVVVEGTGKRALVEGYRVAGKTGTAQVPVPGGYAPDKYVASFAGFAPAGDPRVAVLVVVGEPRGGQYHGGEVAAPAFSAVVRDTLRYLGVPEDPGQQHQDAQAEQAAAGPVDNRVPVPDLTGFPVADARWLLSERGLRVWSPGEEGVVTGQEPAAGQQVSRGHTVSLRVGGLQPGGQVIVPNLTGLTVKKAGAVLEKLHLHLQPTGSGVAVKQKPQPGARVSPGTTVSVEFNPP</sequence>
<dbReference type="Proteomes" id="UP000441717">
    <property type="component" value="Unassembled WGS sequence"/>
</dbReference>
<dbReference type="SUPFAM" id="SSF56519">
    <property type="entry name" value="Penicillin binding protein dimerisation domain"/>
    <property type="match status" value="1"/>
</dbReference>
<dbReference type="Pfam" id="PF03717">
    <property type="entry name" value="PBP_dimer"/>
    <property type="match status" value="1"/>
</dbReference>
<organism evidence="7 8">
    <name type="scientific">Desulfofundulus thermobenzoicus</name>
    <dbReference type="NCBI Taxonomy" id="29376"/>
    <lineage>
        <taxon>Bacteria</taxon>
        <taxon>Bacillati</taxon>
        <taxon>Bacillota</taxon>
        <taxon>Clostridia</taxon>
        <taxon>Eubacteriales</taxon>
        <taxon>Peptococcaceae</taxon>
        <taxon>Desulfofundulus</taxon>
    </lineage>
</organism>
<dbReference type="OrthoDB" id="9804124at2"/>
<dbReference type="InterPro" id="IPR005311">
    <property type="entry name" value="PBP_dimer"/>
</dbReference>
<evidence type="ECO:0000256" key="3">
    <source>
        <dbReference type="ARBA" id="ARBA00023136"/>
    </source>
</evidence>
<keyword evidence="5" id="KW-0812">Transmembrane</keyword>
<dbReference type="PANTHER" id="PTHR30627">
    <property type="entry name" value="PEPTIDOGLYCAN D,D-TRANSPEPTIDASE"/>
    <property type="match status" value="1"/>
</dbReference>
<feature type="compositionally biased region" description="Polar residues" evidence="4">
    <location>
        <begin position="693"/>
        <end position="704"/>
    </location>
</feature>
<dbReference type="InterPro" id="IPR001460">
    <property type="entry name" value="PCN-bd_Tpept"/>
</dbReference>
<feature type="domain" description="PASTA" evidence="6">
    <location>
        <begin position="645"/>
        <end position="703"/>
    </location>
</feature>
<dbReference type="Pfam" id="PF03793">
    <property type="entry name" value="PASTA"/>
    <property type="match status" value="2"/>
</dbReference>
<keyword evidence="5" id="KW-1133">Transmembrane helix</keyword>
<feature type="domain" description="PASTA" evidence="6">
    <location>
        <begin position="582"/>
        <end position="641"/>
    </location>
</feature>
<evidence type="ECO:0000256" key="5">
    <source>
        <dbReference type="SAM" id="Phobius"/>
    </source>
</evidence>
<dbReference type="Gene3D" id="3.30.10.20">
    <property type="match status" value="2"/>
</dbReference>